<dbReference type="AlphaFoldDB" id="A0A838WS12"/>
<organism evidence="4 5">
    <name type="scientific">Cylindrospermopsis raciborskii CS-506_A</name>
    <dbReference type="NCBI Taxonomy" id="2585140"/>
    <lineage>
        <taxon>Bacteria</taxon>
        <taxon>Bacillati</taxon>
        <taxon>Cyanobacteriota</taxon>
        <taxon>Cyanophyceae</taxon>
        <taxon>Nostocales</taxon>
        <taxon>Aphanizomenonaceae</taxon>
        <taxon>Cylindrospermopsis</taxon>
    </lineage>
</organism>
<dbReference type="PANTHER" id="PTHR43639:SF1">
    <property type="entry name" value="SHORT-CHAIN DEHYDROGENASE_REDUCTASE FAMILY PROTEIN"/>
    <property type="match status" value="1"/>
</dbReference>
<keyword evidence="2" id="KW-0560">Oxidoreductase</keyword>
<evidence type="ECO:0000313" key="4">
    <source>
        <dbReference type="EMBL" id="MBA4464919.1"/>
    </source>
</evidence>
<evidence type="ECO:0000313" key="5">
    <source>
        <dbReference type="Proteomes" id="UP000538075"/>
    </source>
</evidence>
<evidence type="ECO:0000256" key="2">
    <source>
        <dbReference type="ARBA" id="ARBA00023002"/>
    </source>
</evidence>
<dbReference type="InterPro" id="IPR036291">
    <property type="entry name" value="NAD(P)-bd_dom_sf"/>
</dbReference>
<accession>A0A838WS12</accession>
<dbReference type="GO" id="GO:0016491">
    <property type="term" value="F:oxidoreductase activity"/>
    <property type="evidence" value="ECO:0007669"/>
    <property type="project" value="UniProtKB-KW"/>
</dbReference>
<gene>
    <name evidence="4" type="ORF">FHK98_03460</name>
</gene>
<dbReference type="Proteomes" id="UP000538075">
    <property type="component" value="Unassembled WGS sequence"/>
</dbReference>
<dbReference type="PRINTS" id="PR00080">
    <property type="entry name" value="SDRFAMILY"/>
</dbReference>
<name>A0A838WS12_9CYAN</name>
<evidence type="ECO:0000256" key="3">
    <source>
        <dbReference type="RuleBase" id="RU000363"/>
    </source>
</evidence>
<dbReference type="EMBL" id="VDFG01000246">
    <property type="protein sequence ID" value="MBA4464919.1"/>
    <property type="molecule type" value="Genomic_DNA"/>
</dbReference>
<dbReference type="PANTHER" id="PTHR43639">
    <property type="entry name" value="OXIDOREDUCTASE, SHORT-CHAIN DEHYDROGENASE/REDUCTASE FAMILY (AFU_ORTHOLOGUE AFUA_5G02870)"/>
    <property type="match status" value="1"/>
</dbReference>
<comment type="caution">
    <text evidence="4">The sequence shown here is derived from an EMBL/GenBank/DDBJ whole genome shotgun (WGS) entry which is preliminary data.</text>
</comment>
<proteinExistence type="inferred from homology"/>
<dbReference type="InterPro" id="IPR002347">
    <property type="entry name" value="SDR_fam"/>
</dbReference>
<dbReference type="PRINTS" id="PR00081">
    <property type="entry name" value="GDHRDH"/>
</dbReference>
<reference evidence="4 5" key="1">
    <citation type="journal article" date="2020" name="J. Appl. Phycol.">
        <title>Morphological changes and genome evolution in Raphidiopsis raciborskii CS-506 after 23 years in culture.</title>
        <authorList>
            <person name="Willis A."/>
            <person name="Bent S.J."/>
            <person name="Jameson I.D."/>
        </authorList>
    </citation>
    <scope>NUCLEOTIDE SEQUENCE [LARGE SCALE GENOMIC DNA]</scope>
    <source>
        <strain evidence="4 5">CS-506_A</strain>
    </source>
</reference>
<dbReference type="Pfam" id="PF00106">
    <property type="entry name" value="adh_short"/>
    <property type="match status" value="1"/>
</dbReference>
<comment type="similarity">
    <text evidence="1 3">Belongs to the short-chain dehydrogenases/reductases (SDR) family.</text>
</comment>
<sequence>MNSKVALITGASRGLGKVLAHRFWESNYSLYLIARSYEELQKVRSSLPPRPSQNCDIYGCDLGISESIERLRSEIYNNLSRLNVLINNAGTHGPIGQSWINNTSDWQKTIQVNLFAPVALCQIAVPLMEQTGGGVIINLSGGGATGPRPNFSAYATAKAALVRFSETLAEETRGISIRVNCIAPGAMKTALLAEILEKGTQLSGEREFDLASKVLVEGGASMDRVADLALFLASEDSKGITGKLISAVWDRWEDWPLYLDELSKTDVYTLRRIVGRDRGMTWGDK</sequence>
<protein>
    <submittedName>
        <fullName evidence="4">SDR family oxidoreductase</fullName>
    </submittedName>
</protein>
<dbReference type="Gene3D" id="3.40.50.720">
    <property type="entry name" value="NAD(P)-binding Rossmann-like Domain"/>
    <property type="match status" value="1"/>
</dbReference>
<dbReference type="CDD" id="cd05233">
    <property type="entry name" value="SDR_c"/>
    <property type="match status" value="1"/>
</dbReference>
<evidence type="ECO:0000256" key="1">
    <source>
        <dbReference type="ARBA" id="ARBA00006484"/>
    </source>
</evidence>
<dbReference type="SUPFAM" id="SSF51735">
    <property type="entry name" value="NAD(P)-binding Rossmann-fold domains"/>
    <property type="match status" value="1"/>
</dbReference>